<name>A0A9D2WML2_9FIRM</name>
<evidence type="ECO:0000256" key="7">
    <source>
        <dbReference type="SAM" id="Phobius"/>
    </source>
</evidence>
<feature type="domain" description="4Fe-4S ferredoxin-type" evidence="8">
    <location>
        <begin position="3"/>
        <end position="33"/>
    </location>
</feature>
<evidence type="ECO:0000313" key="9">
    <source>
        <dbReference type="EMBL" id="KAF1084180.1"/>
    </source>
</evidence>
<dbReference type="PANTHER" id="PTHR43545:SF4">
    <property type="entry name" value="IRON-SULFUR PROTEIN"/>
    <property type="match status" value="1"/>
</dbReference>
<dbReference type="Pfam" id="PF13247">
    <property type="entry name" value="Fer4_11"/>
    <property type="match status" value="1"/>
</dbReference>
<organism evidence="9 10">
    <name type="scientific">Sporotomaculum syntrophicum</name>
    <dbReference type="NCBI Taxonomy" id="182264"/>
    <lineage>
        <taxon>Bacteria</taxon>
        <taxon>Bacillati</taxon>
        <taxon>Bacillota</taxon>
        <taxon>Clostridia</taxon>
        <taxon>Eubacteriales</taxon>
        <taxon>Desulfallaceae</taxon>
        <taxon>Sporotomaculum</taxon>
    </lineage>
</organism>
<evidence type="ECO:0000256" key="4">
    <source>
        <dbReference type="ARBA" id="ARBA00022737"/>
    </source>
</evidence>
<keyword evidence="7" id="KW-1133">Transmembrane helix</keyword>
<evidence type="ECO:0000256" key="5">
    <source>
        <dbReference type="ARBA" id="ARBA00023004"/>
    </source>
</evidence>
<dbReference type="OrthoDB" id="9810688at2"/>
<feature type="domain" description="4Fe-4S ferredoxin-type" evidence="8">
    <location>
        <begin position="92"/>
        <end position="121"/>
    </location>
</feature>
<evidence type="ECO:0000256" key="3">
    <source>
        <dbReference type="ARBA" id="ARBA00022723"/>
    </source>
</evidence>
<dbReference type="Proteomes" id="UP000798488">
    <property type="component" value="Unassembled WGS sequence"/>
</dbReference>
<keyword evidence="6" id="KW-0411">Iron-sulfur</keyword>
<dbReference type="SUPFAM" id="SSF54862">
    <property type="entry name" value="4Fe-4S ferredoxins"/>
    <property type="match status" value="1"/>
</dbReference>
<evidence type="ECO:0000256" key="6">
    <source>
        <dbReference type="ARBA" id="ARBA00023014"/>
    </source>
</evidence>
<keyword evidence="10" id="KW-1185">Reference proteome</keyword>
<dbReference type="InterPro" id="IPR051555">
    <property type="entry name" value="FDH_Electron_Transfer_Unit"/>
</dbReference>
<dbReference type="GO" id="GO:0051539">
    <property type="term" value="F:4 iron, 4 sulfur cluster binding"/>
    <property type="evidence" value="ECO:0007669"/>
    <property type="project" value="UniProtKB-KW"/>
</dbReference>
<keyword evidence="5" id="KW-0408">Iron</keyword>
<protein>
    <submittedName>
        <fullName evidence="9">Formate dehydrogenase, nitrate-inducible, iron-sulfur subunit</fullName>
    </submittedName>
</protein>
<dbReference type="PROSITE" id="PS00198">
    <property type="entry name" value="4FE4S_FER_1"/>
    <property type="match status" value="1"/>
</dbReference>
<dbReference type="CDD" id="cd10561">
    <property type="entry name" value="HybA_like"/>
    <property type="match status" value="1"/>
</dbReference>
<evidence type="ECO:0000259" key="8">
    <source>
        <dbReference type="PROSITE" id="PS51379"/>
    </source>
</evidence>
<dbReference type="GO" id="GO:0030313">
    <property type="term" value="C:cell envelope"/>
    <property type="evidence" value="ECO:0007669"/>
    <property type="project" value="UniProtKB-SubCell"/>
</dbReference>
<evidence type="ECO:0000256" key="1">
    <source>
        <dbReference type="ARBA" id="ARBA00004196"/>
    </source>
</evidence>
<dbReference type="PANTHER" id="PTHR43545">
    <property type="entry name" value="FORMATE DEHYDROGENASE, NITRATE-INDUCIBLE, IRON-SULFUR SUBUNIT"/>
    <property type="match status" value="1"/>
</dbReference>
<dbReference type="PROSITE" id="PS51379">
    <property type="entry name" value="4FE4S_FER_2"/>
    <property type="match status" value="2"/>
</dbReference>
<keyword evidence="7" id="KW-0812">Transmembrane</keyword>
<dbReference type="InterPro" id="IPR017900">
    <property type="entry name" value="4Fe4S_Fe_S_CS"/>
</dbReference>
<dbReference type="Pfam" id="PF12797">
    <property type="entry name" value="Fer4_2"/>
    <property type="match status" value="1"/>
</dbReference>
<comment type="caution">
    <text evidence="9">The sequence shown here is derived from an EMBL/GenBank/DDBJ whole genome shotgun (WGS) entry which is preliminary data.</text>
</comment>
<evidence type="ECO:0000313" key="10">
    <source>
        <dbReference type="Proteomes" id="UP000798488"/>
    </source>
</evidence>
<feature type="transmembrane region" description="Helical" evidence="7">
    <location>
        <begin position="220"/>
        <end position="241"/>
    </location>
</feature>
<sequence length="258" mass="28548">MSKGVLVDLTKCIGCGSCSVACKMWNALPYSQTSQQQGSNLDADTWTVINRAEVKKDNEPAWRFIKYQCLHCDEPACASACFSKALKKTKEGPVVYDVSLCVGCRYCMLACPFNVPKYEWDKAFPEVRKCQMCANRVYNGDSPACVSVCPAGALTYGEHKTILAMAREKINGDGGYVKHIFGEKEAGGTSWLYISDIPFENLGFRTNVTTKPLPEYTESILGLTPAVGLSWGALLTGMYVYNRRRNEIAKEKEKPGNK</sequence>
<proteinExistence type="predicted"/>
<keyword evidence="7" id="KW-0472">Membrane</keyword>
<dbReference type="InterPro" id="IPR017896">
    <property type="entry name" value="4Fe4S_Fe-S-bd"/>
</dbReference>
<evidence type="ECO:0000256" key="2">
    <source>
        <dbReference type="ARBA" id="ARBA00022485"/>
    </source>
</evidence>
<keyword evidence="2" id="KW-0004">4Fe-4S</keyword>
<keyword evidence="4" id="KW-0677">Repeat</keyword>
<reference evidence="9" key="1">
    <citation type="submission" date="2016-02" db="EMBL/GenBank/DDBJ databases">
        <title>Draft Genome Sequence of Sporotomaculum syntrophicum Strain FB, a Syntrophic Benzoate Degrader.</title>
        <authorList>
            <person name="Nobu M.K."/>
            <person name="Narihiro T."/>
            <person name="Qiu Y.-L."/>
            <person name="Ohashi A."/>
            <person name="Liu W.-T."/>
            <person name="Yuji S."/>
        </authorList>
    </citation>
    <scope>NUCLEOTIDE SEQUENCE</scope>
    <source>
        <strain evidence="9">FB</strain>
    </source>
</reference>
<dbReference type="GO" id="GO:0046872">
    <property type="term" value="F:metal ion binding"/>
    <property type="evidence" value="ECO:0007669"/>
    <property type="project" value="UniProtKB-KW"/>
</dbReference>
<dbReference type="RefSeq" id="WP_161822874.1">
    <property type="nucleotide sequence ID" value="NZ_LSRS01000006.1"/>
</dbReference>
<gene>
    <name evidence="9" type="primary">fdnH</name>
    <name evidence="9" type="ORF">SPSYN_02584</name>
</gene>
<dbReference type="EMBL" id="LSRS01000006">
    <property type="protein sequence ID" value="KAF1084180.1"/>
    <property type="molecule type" value="Genomic_DNA"/>
</dbReference>
<comment type="subcellular location">
    <subcellularLocation>
        <location evidence="1">Cell envelope</location>
    </subcellularLocation>
</comment>
<dbReference type="Gene3D" id="3.30.70.20">
    <property type="match status" value="2"/>
</dbReference>
<dbReference type="AlphaFoldDB" id="A0A9D2WML2"/>
<accession>A0A9D2WML2</accession>
<keyword evidence="3" id="KW-0479">Metal-binding</keyword>